<dbReference type="Pfam" id="PF14847">
    <property type="entry name" value="Ras_bdg_2"/>
    <property type="match status" value="1"/>
</dbReference>
<dbReference type="PROSITE" id="PS50105">
    <property type="entry name" value="SAM_DOMAIN"/>
    <property type="match status" value="1"/>
</dbReference>
<feature type="compositionally biased region" description="Polar residues" evidence="7">
    <location>
        <begin position="283"/>
        <end position="296"/>
    </location>
</feature>
<feature type="binding site" evidence="6">
    <location>
        <position position="1138"/>
    </location>
    <ligand>
        <name>ATP</name>
        <dbReference type="ChEBI" id="CHEBI:30616"/>
    </ligand>
</feature>
<dbReference type="InterPro" id="IPR029458">
    <property type="entry name" value="Ras-bd_By2"/>
</dbReference>
<dbReference type="SMART" id="SM00454">
    <property type="entry name" value="SAM"/>
    <property type="match status" value="1"/>
</dbReference>
<feature type="compositionally biased region" description="Polar residues" evidence="7">
    <location>
        <begin position="63"/>
        <end position="77"/>
    </location>
</feature>
<evidence type="ECO:0000313" key="11">
    <source>
        <dbReference type="Proteomes" id="UP000092666"/>
    </source>
</evidence>
<keyword evidence="11" id="KW-1185">Reference proteome</keyword>
<dbReference type="PROSITE" id="PS00108">
    <property type="entry name" value="PROTEIN_KINASE_ST"/>
    <property type="match status" value="1"/>
</dbReference>
<feature type="region of interest" description="Disordered" evidence="7">
    <location>
        <begin position="186"/>
        <end position="576"/>
    </location>
</feature>
<dbReference type="Pfam" id="PF07647">
    <property type="entry name" value="SAM_2"/>
    <property type="match status" value="1"/>
</dbReference>
<feature type="compositionally biased region" description="Low complexity" evidence="7">
    <location>
        <begin position="435"/>
        <end position="449"/>
    </location>
</feature>
<evidence type="ECO:0000259" key="9">
    <source>
        <dbReference type="PROSITE" id="PS50105"/>
    </source>
</evidence>
<dbReference type="CDD" id="cd09534">
    <property type="entry name" value="SAM_Ste11_fungal"/>
    <property type="match status" value="1"/>
</dbReference>
<dbReference type="InterPro" id="IPR008271">
    <property type="entry name" value="Ser/Thr_kinase_AS"/>
</dbReference>
<dbReference type="InterPro" id="IPR001660">
    <property type="entry name" value="SAM"/>
</dbReference>
<reference evidence="10 11" key="1">
    <citation type="submission" date="2013-07" db="EMBL/GenBank/DDBJ databases">
        <title>The Genome Sequence of Cryptococcus heveanensis BCC8398.</title>
        <authorList>
            <consortium name="The Broad Institute Genome Sequencing Platform"/>
            <person name="Cuomo C."/>
            <person name="Litvintseva A."/>
            <person name="Chen Y."/>
            <person name="Heitman J."/>
            <person name="Sun S."/>
            <person name="Springer D."/>
            <person name="Dromer F."/>
            <person name="Young S.K."/>
            <person name="Zeng Q."/>
            <person name="Gargeya S."/>
            <person name="Fitzgerald M."/>
            <person name="Abouelleil A."/>
            <person name="Alvarado L."/>
            <person name="Berlin A.M."/>
            <person name="Chapman S.B."/>
            <person name="Dewar J."/>
            <person name="Goldberg J."/>
            <person name="Griggs A."/>
            <person name="Gujja S."/>
            <person name="Hansen M."/>
            <person name="Howarth C."/>
            <person name="Imamovic A."/>
            <person name="Larimer J."/>
            <person name="McCowan C."/>
            <person name="Murphy C."/>
            <person name="Pearson M."/>
            <person name="Priest M."/>
            <person name="Roberts A."/>
            <person name="Saif S."/>
            <person name="Shea T."/>
            <person name="Sykes S."/>
            <person name="Wortman J."/>
            <person name="Nusbaum C."/>
            <person name="Birren B."/>
        </authorList>
    </citation>
    <scope>NUCLEOTIDE SEQUENCE [LARGE SCALE GENOMIC DNA]</scope>
    <source>
        <strain evidence="10 11">BCC8398</strain>
    </source>
</reference>
<keyword evidence="2" id="KW-0808">Transferase</keyword>
<feature type="compositionally biased region" description="Low complexity" evidence="7">
    <location>
        <begin position="387"/>
        <end position="399"/>
    </location>
</feature>
<name>A0A1B9H2U9_9TREE</name>
<evidence type="ECO:0000256" key="7">
    <source>
        <dbReference type="SAM" id="MobiDB-lite"/>
    </source>
</evidence>
<feature type="compositionally biased region" description="Acidic residues" evidence="7">
    <location>
        <begin position="1048"/>
        <end position="1092"/>
    </location>
</feature>
<evidence type="ECO:0000256" key="5">
    <source>
        <dbReference type="ARBA" id="ARBA00022840"/>
    </source>
</evidence>
<dbReference type="PANTHER" id="PTHR48016:SF56">
    <property type="entry name" value="MAPKK KINASE"/>
    <property type="match status" value="1"/>
</dbReference>
<feature type="region of interest" description="Disordered" evidence="7">
    <location>
        <begin position="854"/>
        <end position="983"/>
    </location>
</feature>
<feature type="compositionally biased region" description="Polar residues" evidence="7">
    <location>
        <begin position="1"/>
        <end position="52"/>
    </location>
</feature>
<feature type="compositionally biased region" description="Polar residues" evidence="7">
    <location>
        <begin position="542"/>
        <end position="559"/>
    </location>
</feature>
<feature type="compositionally biased region" description="Polar residues" evidence="7">
    <location>
        <begin position="304"/>
        <end position="347"/>
    </location>
</feature>
<dbReference type="Gene3D" id="1.10.150.50">
    <property type="entry name" value="Transcription Factor, Ets-1"/>
    <property type="match status" value="1"/>
</dbReference>
<keyword evidence="4 10" id="KW-0418">Kinase</keyword>
<dbReference type="InterPro" id="IPR013761">
    <property type="entry name" value="SAM/pointed_sf"/>
</dbReference>
<dbReference type="SMART" id="SM00220">
    <property type="entry name" value="S_TKc"/>
    <property type="match status" value="1"/>
</dbReference>
<protein>
    <submittedName>
        <fullName evidence="10">STE/STE11 protein kinase</fullName>
    </submittedName>
</protein>
<reference evidence="11" key="2">
    <citation type="submission" date="2013-12" db="EMBL/GenBank/DDBJ databases">
        <title>Evolution of pathogenesis and genome organization in the Tremellales.</title>
        <authorList>
            <person name="Cuomo C."/>
            <person name="Litvintseva A."/>
            <person name="Heitman J."/>
            <person name="Chen Y."/>
            <person name="Sun S."/>
            <person name="Springer D."/>
            <person name="Dromer F."/>
            <person name="Young S."/>
            <person name="Zeng Q."/>
            <person name="Chapman S."/>
            <person name="Gujja S."/>
            <person name="Saif S."/>
            <person name="Birren B."/>
        </authorList>
    </citation>
    <scope>NUCLEOTIDE SEQUENCE [LARGE SCALE GENOMIC DNA]</scope>
    <source>
        <strain evidence="11">BCC8398</strain>
    </source>
</reference>
<evidence type="ECO:0000256" key="1">
    <source>
        <dbReference type="ARBA" id="ARBA00006529"/>
    </source>
</evidence>
<feature type="compositionally biased region" description="Polar residues" evidence="7">
    <location>
        <begin position="517"/>
        <end position="532"/>
    </location>
</feature>
<dbReference type="STRING" id="1296120.A0A1B9H2U9"/>
<dbReference type="FunFam" id="1.10.510.10:FF:000334">
    <property type="entry name" value="Serine/threonine-protein kinase STE11"/>
    <property type="match status" value="1"/>
</dbReference>
<dbReference type="PROSITE" id="PS00107">
    <property type="entry name" value="PROTEIN_KINASE_ATP"/>
    <property type="match status" value="1"/>
</dbReference>
<evidence type="ECO:0000256" key="6">
    <source>
        <dbReference type="PROSITE-ProRule" id="PRU10141"/>
    </source>
</evidence>
<feature type="compositionally biased region" description="Basic and acidic residues" evidence="7">
    <location>
        <begin position="911"/>
        <end position="920"/>
    </location>
</feature>
<dbReference type="EMBL" id="KV700122">
    <property type="protein sequence ID" value="OCF37577.1"/>
    <property type="molecule type" value="Genomic_DNA"/>
</dbReference>
<feature type="region of interest" description="Disordered" evidence="7">
    <location>
        <begin position="754"/>
        <end position="773"/>
    </location>
</feature>
<dbReference type="SUPFAM" id="SSF47769">
    <property type="entry name" value="SAM/Pointed domain"/>
    <property type="match status" value="1"/>
</dbReference>
<feature type="compositionally biased region" description="Polar residues" evidence="7">
    <location>
        <begin position="238"/>
        <end position="249"/>
    </location>
</feature>
<dbReference type="FunFam" id="3.30.200.20:FF:000387">
    <property type="entry name" value="Serine/threonine-protein kinase STE11"/>
    <property type="match status" value="1"/>
</dbReference>
<accession>A0A1B9H2U9</accession>
<dbReference type="Pfam" id="PF00069">
    <property type="entry name" value="Pkinase"/>
    <property type="match status" value="1"/>
</dbReference>
<dbReference type="InterPro" id="IPR000719">
    <property type="entry name" value="Prot_kinase_dom"/>
</dbReference>
<feature type="compositionally biased region" description="Polar residues" evidence="7">
    <location>
        <begin position="832"/>
        <end position="842"/>
    </location>
</feature>
<dbReference type="InterPro" id="IPR011009">
    <property type="entry name" value="Kinase-like_dom_sf"/>
</dbReference>
<feature type="compositionally biased region" description="Low complexity" evidence="7">
    <location>
        <begin position="764"/>
        <end position="773"/>
    </location>
</feature>
<dbReference type="Gene3D" id="1.10.510.10">
    <property type="entry name" value="Transferase(Phosphotransferase) domain 1"/>
    <property type="match status" value="1"/>
</dbReference>
<feature type="compositionally biased region" description="Polar residues" evidence="7">
    <location>
        <begin position="973"/>
        <end position="983"/>
    </location>
</feature>
<dbReference type="OrthoDB" id="266718at2759"/>
<dbReference type="SMART" id="SM01304">
    <property type="entry name" value="Ras_bdg_2"/>
    <property type="match status" value="1"/>
</dbReference>
<dbReference type="Proteomes" id="UP000092666">
    <property type="component" value="Unassembled WGS sequence"/>
</dbReference>
<feature type="compositionally biased region" description="Polar residues" evidence="7">
    <location>
        <begin position="457"/>
        <end position="474"/>
    </location>
</feature>
<dbReference type="PANTHER" id="PTHR48016">
    <property type="entry name" value="MAP KINASE KINASE KINASE SSK2-RELATED-RELATED"/>
    <property type="match status" value="1"/>
</dbReference>
<organism evidence="10 11">
    <name type="scientific">Kwoniella heveanensis BCC8398</name>
    <dbReference type="NCBI Taxonomy" id="1296120"/>
    <lineage>
        <taxon>Eukaryota</taxon>
        <taxon>Fungi</taxon>
        <taxon>Dikarya</taxon>
        <taxon>Basidiomycota</taxon>
        <taxon>Agaricomycotina</taxon>
        <taxon>Tremellomycetes</taxon>
        <taxon>Tremellales</taxon>
        <taxon>Cryptococcaceae</taxon>
        <taxon>Kwoniella</taxon>
    </lineage>
</organism>
<dbReference type="PROSITE" id="PS50011">
    <property type="entry name" value="PROTEIN_KINASE_DOM"/>
    <property type="match status" value="1"/>
</dbReference>
<evidence type="ECO:0000256" key="2">
    <source>
        <dbReference type="ARBA" id="ARBA00022679"/>
    </source>
</evidence>
<proteinExistence type="inferred from homology"/>
<dbReference type="InterPro" id="IPR017441">
    <property type="entry name" value="Protein_kinase_ATP_BS"/>
</dbReference>
<comment type="similarity">
    <text evidence="1">Belongs to the protein kinase superfamily. STE Ser/Thr protein kinase family. MAP kinase kinase kinase subfamily.</text>
</comment>
<gene>
    <name evidence="10" type="ORF">I316_00703</name>
</gene>
<sequence>MSSLSTLRAQLQPITHSPTSSVSSQNTTPTSPHFAQHAQQQSSRHPYASVSSHHLDPAMATVPSGSSAIGTPTPRHQSSINSISTMATSSSSINVVHHPRPPTPPLLHPPPGQTFTAYLRSWGQQELTSFLNLYRCGQYASAFQKNDIDGKVLVDLDMSALKEIGIAKVGERVKLLGGIKDLRKRAAASHSSTSSRFDLVSRSNSLVSATGKGGRGATTTPPLESLDHMVPPSPPDPTNRTQASRLVQPSSSSTSGSTRRLNTSRPPPLDLQQYKSSRPLPQAYQNNLPSASSFRSTPPRANPPAQSLPSQIRPSLSTQNSSSNTITLSNAATNTSSVPAPNPISRQHSLRPPPSRDPGRRSPSPIHVDSSNFATRPLPPNPGAGTSSQQSSAAEYASAFTQQHRQREAETGRQTPTWAGTEHQYGLNKGSAPASGSKISIIKNNDSSGAGVHRKSPSSSGLMGGSTTPKQSSPIKGKFPSIMGLGGSSRSAPQHPFAAASRSREELVPERQAPDTLGSSTGSLPSKRSITPTPGYVVGRTLPSSSNRMRNKTGSESILSTTTASSSGTGKGAPSLDDLRRQLVKFVNAEDGTMRTVNVMHVTSGVEVLERALKKFGKWGTGVHPNTDTESDEDGEKLEVDGWGVYAESDPDDDSKPLSEANLLGICLSHRDGSAIRDKGLTLRRTRKLQNRKNMKEYLGEAPPQPMSPTSPTPFSGPRFGDAHLLTPIRSASGASKKMNRASTVSVMSGLGVPMTGEIPPSPSTARSPSSTSIFSTKKKSVYNFFGHRPPSELISNHLAEYFPSAKKRDVEKARHSMLRMSSGPKRISMAPSESTGRLSFDSTFAPSMKRMSIRAADSNSADVKASPPRRSRPASRSVMSMMTSPPGAGTIPEESEVLDDAPPRLSVSNDDGRPRKPSIDGDSDAESLGSVGSQPPLLPPFQPSNESFADALQAYSPASKTHGRPKSIALNRRNSADSSKSRISYLSQLRRNRDRSDTASLLTVDEITAEVENRRASTITFDESDEEGDDGIVLPAPPPMAPGQAVPEDEMASDEESTEDESEESSTEEEDSEDSDTEDDEDDEEDSEEDNEHGKAFTSTGSKRIIKWIKGALIGAGSFGSVFLGMDAHSGLLMAVKQVELPTGSARNEERKQSMVSALEREIELLKELQHDNIVQYLDSSADANFLNIFLEYVPGGSVAALLSNYGAFEEALVKNFVRQILMGLNYLHEREIIHRDIKGANILVDNKGGIKISDFGISKKVESNLMTGLKANRPSLQGSVFWMAPEIVKQTSYTSKADIWSVGCLVVEMLTGTHPWADLTQMQAIFRIGSQMPVPATPSDISPEAADFLRQTFEIDHNARPTAAQLLEHPFIALPRSASMNGGGARGSMISAAEAQRKMGMAMASANQGMGGFMGK</sequence>
<feature type="region of interest" description="Disordered" evidence="7">
    <location>
        <begin position="1016"/>
        <end position="1099"/>
    </location>
</feature>
<feature type="compositionally biased region" description="Basic and acidic residues" evidence="7">
    <location>
        <begin position="502"/>
        <end position="513"/>
    </location>
</feature>
<feature type="region of interest" description="Disordered" evidence="7">
    <location>
        <begin position="818"/>
        <end position="842"/>
    </location>
</feature>
<evidence type="ECO:0000313" key="10">
    <source>
        <dbReference type="EMBL" id="OCF37577.1"/>
    </source>
</evidence>
<evidence type="ECO:0000256" key="4">
    <source>
        <dbReference type="ARBA" id="ARBA00022777"/>
    </source>
</evidence>
<feature type="domain" description="SAM" evidence="9">
    <location>
        <begin position="122"/>
        <end position="185"/>
    </location>
</feature>
<dbReference type="InterPro" id="IPR050538">
    <property type="entry name" value="MAP_kinase_kinase_kinase"/>
</dbReference>
<evidence type="ECO:0000259" key="8">
    <source>
        <dbReference type="PROSITE" id="PS50011"/>
    </source>
</evidence>
<keyword evidence="5 6" id="KW-0067">ATP-binding</keyword>
<dbReference type="GO" id="GO:0005524">
    <property type="term" value="F:ATP binding"/>
    <property type="evidence" value="ECO:0007669"/>
    <property type="project" value="UniProtKB-UniRule"/>
</dbReference>
<evidence type="ECO:0000256" key="3">
    <source>
        <dbReference type="ARBA" id="ARBA00022741"/>
    </source>
</evidence>
<keyword evidence="3 6" id="KW-0547">Nucleotide-binding</keyword>
<feature type="compositionally biased region" description="Low complexity" evidence="7">
    <location>
        <begin position="250"/>
        <end position="264"/>
    </location>
</feature>
<feature type="domain" description="Protein kinase" evidence="8">
    <location>
        <begin position="1109"/>
        <end position="1374"/>
    </location>
</feature>
<dbReference type="SUPFAM" id="SSF56112">
    <property type="entry name" value="Protein kinase-like (PK-like)"/>
    <property type="match status" value="1"/>
</dbReference>
<feature type="region of interest" description="Disordered" evidence="7">
    <location>
        <begin position="1"/>
        <end position="80"/>
    </location>
</feature>
<dbReference type="GO" id="GO:0004709">
    <property type="term" value="F:MAP kinase kinase kinase activity"/>
    <property type="evidence" value="ECO:0007669"/>
    <property type="project" value="UniProtKB-ARBA"/>
</dbReference>